<evidence type="ECO:0000256" key="1">
    <source>
        <dbReference type="SAM" id="MobiDB-lite"/>
    </source>
</evidence>
<accession>A0A8H5CU54</accession>
<keyword evidence="3" id="KW-1185">Reference proteome</keyword>
<dbReference type="OrthoDB" id="2592022at2759"/>
<evidence type="ECO:0000313" key="3">
    <source>
        <dbReference type="Proteomes" id="UP000559027"/>
    </source>
</evidence>
<sequence length="434" mass="46602">MTVALHAHASTPPTAAPPSCSPAHIVTTRSAIDNLKGDLQRQQAKRIALGRLVVHQEVESVAAGTLLQEKAQQNNLASPAIRGNRRSANTLLSPSQAPYATGKALSLLAPPFNLIHKSNNQNHTCSNPKSLTSESDVVVDEALGTQDGYVDTARCAGDAGNAVEGSPVVGVAIFLLLPPDETGTPENGERINADTVFEYQSARAQAVSAGTVDEEDARATRPRAWFKALKSWRHQPDHNRLTTSFYSTTITLPSANATTFFTKPLSLPHQPISALSQLSLPISVPPPQPLLDQLTNTQNCYDRSRRAFHACHSALAGPEASLLLLLHRLVTPTSMMPISGDYSSLSSSVMPNDARNAIVQIFGGSREDTRVEPPHDEASGDNAHVGSLADVEAQITNTIKSLGRKVLMPDFTFASTGPWIGLRQPTTTFYYSKR</sequence>
<comment type="caution">
    <text evidence="2">The sequence shown here is derived from an EMBL/GenBank/DDBJ whole genome shotgun (WGS) entry which is preliminary data.</text>
</comment>
<protein>
    <submittedName>
        <fullName evidence="2">Uncharacterized protein</fullName>
    </submittedName>
</protein>
<proteinExistence type="predicted"/>
<evidence type="ECO:0000313" key="2">
    <source>
        <dbReference type="EMBL" id="KAF5347975.1"/>
    </source>
</evidence>
<organism evidence="2 3">
    <name type="scientific">Leucocoprinus leucothites</name>
    <dbReference type="NCBI Taxonomy" id="201217"/>
    <lineage>
        <taxon>Eukaryota</taxon>
        <taxon>Fungi</taxon>
        <taxon>Dikarya</taxon>
        <taxon>Basidiomycota</taxon>
        <taxon>Agaricomycotina</taxon>
        <taxon>Agaricomycetes</taxon>
        <taxon>Agaricomycetidae</taxon>
        <taxon>Agaricales</taxon>
        <taxon>Agaricineae</taxon>
        <taxon>Agaricaceae</taxon>
        <taxon>Leucocoprinus</taxon>
    </lineage>
</organism>
<feature type="region of interest" description="Disordered" evidence="1">
    <location>
        <begin position="1"/>
        <end position="22"/>
    </location>
</feature>
<dbReference type="Proteomes" id="UP000559027">
    <property type="component" value="Unassembled WGS sequence"/>
</dbReference>
<reference evidence="2 3" key="1">
    <citation type="journal article" date="2020" name="ISME J.">
        <title>Uncovering the hidden diversity of litter-decomposition mechanisms in mushroom-forming fungi.</title>
        <authorList>
            <person name="Floudas D."/>
            <person name="Bentzer J."/>
            <person name="Ahren D."/>
            <person name="Johansson T."/>
            <person name="Persson P."/>
            <person name="Tunlid A."/>
        </authorList>
    </citation>
    <scope>NUCLEOTIDE SEQUENCE [LARGE SCALE GENOMIC DNA]</scope>
    <source>
        <strain evidence="2 3">CBS 146.42</strain>
    </source>
</reference>
<name>A0A8H5CU54_9AGAR</name>
<dbReference type="EMBL" id="JAACJO010000022">
    <property type="protein sequence ID" value="KAF5347975.1"/>
    <property type="molecule type" value="Genomic_DNA"/>
</dbReference>
<feature type="compositionally biased region" description="Low complexity" evidence="1">
    <location>
        <begin position="1"/>
        <end position="13"/>
    </location>
</feature>
<dbReference type="AlphaFoldDB" id="A0A8H5CU54"/>
<gene>
    <name evidence="2" type="ORF">D9756_010164</name>
</gene>